<dbReference type="EMBL" id="BAABAF010000012">
    <property type="protein sequence ID" value="GAA3776542.1"/>
    <property type="molecule type" value="Genomic_DNA"/>
</dbReference>
<accession>A0ABP7H2I2</accession>
<protein>
    <submittedName>
        <fullName evidence="1">Uncharacterized protein</fullName>
    </submittedName>
</protein>
<organism evidence="1 2">
    <name type="scientific">Microbacterium kribbense</name>
    <dbReference type="NCBI Taxonomy" id="433645"/>
    <lineage>
        <taxon>Bacteria</taxon>
        <taxon>Bacillati</taxon>
        <taxon>Actinomycetota</taxon>
        <taxon>Actinomycetes</taxon>
        <taxon>Micrococcales</taxon>
        <taxon>Microbacteriaceae</taxon>
        <taxon>Microbacterium</taxon>
    </lineage>
</organism>
<gene>
    <name evidence="1" type="ORF">GCM10022240_30040</name>
</gene>
<sequence length="53" mass="6108">MRPSLLRHKADHAYSFRNEARFDLKTALGDSENLAANLPDYVTRFSENVKDIL</sequence>
<evidence type="ECO:0000313" key="1">
    <source>
        <dbReference type="EMBL" id="GAA3776542.1"/>
    </source>
</evidence>
<dbReference type="RefSeq" id="WP_344785148.1">
    <property type="nucleotide sequence ID" value="NZ_BAABAF010000012.1"/>
</dbReference>
<keyword evidence="2" id="KW-1185">Reference proteome</keyword>
<evidence type="ECO:0000313" key="2">
    <source>
        <dbReference type="Proteomes" id="UP001500540"/>
    </source>
</evidence>
<reference evidence="2" key="1">
    <citation type="journal article" date="2019" name="Int. J. Syst. Evol. Microbiol.">
        <title>The Global Catalogue of Microorganisms (GCM) 10K type strain sequencing project: providing services to taxonomists for standard genome sequencing and annotation.</title>
        <authorList>
            <consortium name="The Broad Institute Genomics Platform"/>
            <consortium name="The Broad Institute Genome Sequencing Center for Infectious Disease"/>
            <person name="Wu L."/>
            <person name="Ma J."/>
        </authorList>
    </citation>
    <scope>NUCLEOTIDE SEQUENCE [LARGE SCALE GENOMIC DNA]</scope>
    <source>
        <strain evidence="2">JCM 16950</strain>
    </source>
</reference>
<name>A0ABP7H2I2_9MICO</name>
<dbReference type="Proteomes" id="UP001500540">
    <property type="component" value="Unassembled WGS sequence"/>
</dbReference>
<comment type="caution">
    <text evidence="1">The sequence shown here is derived from an EMBL/GenBank/DDBJ whole genome shotgun (WGS) entry which is preliminary data.</text>
</comment>
<proteinExistence type="predicted"/>